<dbReference type="Gene3D" id="1.20.1250.20">
    <property type="entry name" value="MFS general substrate transporter like domains"/>
    <property type="match status" value="1"/>
</dbReference>
<keyword evidence="4" id="KW-1003">Cell membrane</keyword>
<evidence type="ECO:0000256" key="5">
    <source>
        <dbReference type="ARBA" id="ARBA00022692"/>
    </source>
</evidence>
<evidence type="ECO:0000256" key="4">
    <source>
        <dbReference type="ARBA" id="ARBA00022475"/>
    </source>
</evidence>
<dbReference type="GO" id="GO:0022857">
    <property type="term" value="F:transmembrane transporter activity"/>
    <property type="evidence" value="ECO:0007669"/>
    <property type="project" value="InterPro"/>
</dbReference>
<evidence type="ECO:0000256" key="2">
    <source>
        <dbReference type="ARBA" id="ARBA00008537"/>
    </source>
</evidence>
<feature type="transmembrane region" description="Helical" evidence="8">
    <location>
        <begin position="207"/>
        <end position="226"/>
    </location>
</feature>
<feature type="transmembrane region" description="Helical" evidence="8">
    <location>
        <begin position="56"/>
        <end position="76"/>
    </location>
</feature>
<reference evidence="10 11" key="1">
    <citation type="journal article" date="2014" name="Int. J. Syst. Evol. Microbiol.">
        <title>Complete genome sequence of Corynebacterium casei LMG S-19264T (=DSM 44701T), isolated from a smear-ripened cheese.</title>
        <authorList>
            <consortium name="US DOE Joint Genome Institute (JGI-PGF)"/>
            <person name="Walter F."/>
            <person name="Albersmeier A."/>
            <person name="Kalinowski J."/>
            <person name="Ruckert C."/>
        </authorList>
    </citation>
    <scope>NUCLEOTIDE SEQUENCE [LARGE SCALE GENOMIC DNA]</scope>
    <source>
        <strain evidence="10 11">CGMCC 1.12976</strain>
    </source>
</reference>
<dbReference type="InterPro" id="IPR004638">
    <property type="entry name" value="EmrB-like"/>
</dbReference>
<evidence type="ECO:0000313" key="11">
    <source>
        <dbReference type="Proteomes" id="UP000598775"/>
    </source>
</evidence>
<feature type="transmembrane region" description="Helical" evidence="8">
    <location>
        <begin position="342"/>
        <end position="362"/>
    </location>
</feature>
<dbReference type="AlphaFoldDB" id="A0A917BCE4"/>
<feature type="transmembrane region" description="Helical" evidence="8">
    <location>
        <begin position="455"/>
        <end position="473"/>
    </location>
</feature>
<dbReference type="InterPro" id="IPR020846">
    <property type="entry name" value="MFS_dom"/>
</dbReference>
<keyword evidence="3" id="KW-0813">Transport</keyword>
<evidence type="ECO:0000256" key="8">
    <source>
        <dbReference type="SAM" id="Phobius"/>
    </source>
</evidence>
<dbReference type="Pfam" id="PF07690">
    <property type="entry name" value="MFS_1"/>
    <property type="match status" value="1"/>
</dbReference>
<protein>
    <submittedName>
        <fullName evidence="10">MFS transporter</fullName>
    </submittedName>
</protein>
<evidence type="ECO:0000256" key="1">
    <source>
        <dbReference type="ARBA" id="ARBA00004651"/>
    </source>
</evidence>
<dbReference type="GO" id="GO:0005886">
    <property type="term" value="C:plasma membrane"/>
    <property type="evidence" value="ECO:0007669"/>
    <property type="project" value="UniProtKB-SubCell"/>
</dbReference>
<dbReference type="Proteomes" id="UP000598775">
    <property type="component" value="Unassembled WGS sequence"/>
</dbReference>
<feature type="transmembrane region" description="Helical" evidence="8">
    <location>
        <begin position="414"/>
        <end position="435"/>
    </location>
</feature>
<evidence type="ECO:0000313" key="10">
    <source>
        <dbReference type="EMBL" id="GGF36367.1"/>
    </source>
</evidence>
<dbReference type="EMBL" id="BMGP01000006">
    <property type="protein sequence ID" value="GGF36367.1"/>
    <property type="molecule type" value="Genomic_DNA"/>
</dbReference>
<feature type="domain" description="Major facilitator superfamily (MFS) profile" evidence="9">
    <location>
        <begin position="22"/>
        <end position="478"/>
    </location>
</feature>
<evidence type="ECO:0000259" key="9">
    <source>
        <dbReference type="PROSITE" id="PS50850"/>
    </source>
</evidence>
<feature type="transmembrane region" description="Helical" evidence="8">
    <location>
        <begin position="113"/>
        <end position="134"/>
    </location>
</feature>
<feature type="transmembrane region" description="Helical" evidence="8">
    <location>
        <begin position="308"/>
        <end position="330"/>
    </location>
</feature>
<feature type="transmembrane region" description="Helical" evidence="8">
    <location>
        <begin position="22"/>
        <end position="44"/>
    </location>
</feature>
<dbReference type="PANTHER" id="PTHR42718:SF9">
    <property type="entry name" value="MAJOR FACILITATOR SUPERFAMILY MULTIDRUG TRANSPORTER MFSC"/>
    <property type="match status" value="1"/>
</dbReference>
<gene>
    <name evidence="10" type="ORF">GCM10011399_31610</name>
</gene>
<dbReference type="PRINTS" id="PR01036">
    <property type="entry name" value="TCRTETB"/>
</dbReference>
<feature type="transmembrane region" description="Helical" evidence="8">
    <location>
        <begin position="241"/>
        <end position="259"/>
    </location>
</feature>
<feature type="transmembrane region" description="Helical" evidence="8">
    <location>
        <begin position="280"/>
        <end position="302"/>
    </location>
</feature>
<comment type="similarity">
    <text evidence="2">Belongs to the major facilitator superfamily. EmrB family.</text>
</comment>
<keyword evidence="7 8" id="KW-0472">Membrane</keyword>
<proteinExistence type="inferred from homology"/>
<evidence type="ECO:0000256" key="3">
    <source>
        <dbReference type="ARBA" id="ARBA00022448"/>
    </source>
</evidence>
<dbReference type="PROSITE" id="PS50850">
    <property type="entry name" value="MFS"/>
    <property type="match status" value="1"/>
</dbReference>
<dbReference type="SUPFAM" id="SSF103473">
    <property type="entry name" value="MFS general substrate transporter"/>
    <property type="match status" value="1"/>
</dbReference>
<feature type="transmembrane region" description="Helical" evidence="8">
    <location>
        <begin position="146"/>
        <end position="170"/>
    </location>
</feature>
<dbReference type="Gene3D" id="1.20.1720.10">
    <property type="entry name" value="Multidrug resistance protein D"/>
    <property type="match status" value="1"/>
</dbReference>
<feature type="transmembrane region" description="Helical" evidence="8">
    <location>
        <begin position="176"/>
        <end position="195"/>
    </location>
</feature>
<keyword evidence="6 8" id="KW-1133">Transmembrane helix</keyword>
<evidence type="ECO:0000256" key="6">
    <source>
        <dbReference type="ARBA" id="ARBA00022989"/>
    </source>
</evidence>
<accession>A0A917BCE4</accession>
<dbReference type="NCBIfam" id="TIGR00711">
    <property type="entry name" value="efflux_EmrB"/>
    <property type="match status" value="1"/>
</dbReference>
<comment type="subcellular location">
    <subcellularLocation>
        <location evidence="1">Cell membrane</location>
        <topology evidence="1">Multi-pass membrane protein</topology>
    </subcellularLocation>
</comment>
<dbReference type="PANTHER" id="PTHR42718">
    <property type="entry name" value="MAJOR FACILITATOR SUPERFAMILY MULTIDRUG TRANSPORTER MFSC"/>
    <property type="match status" value="1"/>
</dbReference>
<feature type="transmembrane region" description="Helical" evidence="8">
    <location>
        <begin position="368"/>
        <end position="394"/>
    </location>
</feature>
<dbReference type="InterPro" id="IPR036259">
    <property type="entry name" value="MFS_trans_sf"/>
</dbReference>
<dbReference type="InterPro" id="IPR011701">
    <property type="entry name" value="MFS"/>
</dbReference>
<name>A0A917BCE4_9MICO</name>
<feature type="transmembrane region" description="Helical" evidence="8">
    <location>
        <begin position="88"/>
        <end position="107"/>
    </location>
</feature>
<evidence type="ECO:0000256" key="7">
    <source>
        <dbReference type="ARBA" id="ARBA00023136"/>
    </source>
</evidence>
<keyword evidence="5 8" id="KW-0812">Transmembrane</keyword>
<sequence>MSTASGGASAVKERIDPEVVRIATVVIVGAMAVIFDTTIVSVALPTLARELNSSVATIQWVSTGYLLALGVTIPLVGWGQSRFGGKRLWMFALTVFMVGSILCSLAWSAESLIAFRVLQGIGGGVMLPLMSTLVMQAANGKNLGRIMSAVSLPAVLGPVLGPVVGGLILTSLDWRWLFWVNVPFCVVGIILAWRMLPRDAKTPAIRLDLFGLVLLSPGLVGVLYALSNVSQPGAFARGDVLVPLLVGAALLVAFALWASRRGDKALVDVRLFKHRPVASASALLFLSGASLYGAMLLLPLYWQEVRGLDPLAAGLLLVPQGIGTFFSRSIAGRLTDRVGSKVVTLVGFAIVGLATIPFALATPATNEWWLMGALLLRGFGLGAVTIPLMSVAFLGLKRPEVPHASILTRIATQIGGALGVAVLAVILDAAVTAAGSGSGAAVPGSAALASAFDQAFWWAVGFTVLAMALSFTLPGRPAAAPVSTPTEAIPAAEEARSMLKE</sequence>
<organism evidence="10 11">
    <name type="scientific">Subtercola lobariae</name>
    <dbReference type="NCBI Taxonomy" id="1588641"/>
    <lineage>
        <taxon>Bacteria</taxon>
        <taxon>Bacillati</taxon>
        <taxon>Actinomycetota</taxon>
        <taxon>Actinomycetes</taxon>
        <taxon>Micrococcales</taxon>
        <taxon>Microbacteriaceae</taxon>
        <taxon>Subtercola</taxon>
    </lineage>
</organism>
<keyword evidence="11" id="KW-1185">Reference proteome</keyword>
<comment type="caution">
    <text evidence="10">The sequence shown here is derived from an EMBL/GenBank/DDBJ whole genome shotgun (WGS) entry which is preliminary data.</text>
</comment>
<dbReference type="RefSeq" id="WP_188679980.1">
    <property type="nucleotide sequence ID" value="NZ_BMGP01000006.1"/>
</dbReference>
<dbReference type="CDD" id="cd17503">
    <property type="entry name" value="MFS_LmrB_MDR_like"/>
    <property type="match status" value="1"/>
</dbReference>